<dbReference type="SUPFAM" id="SSF57667">
    <property type="entry name" value="beta-beta-alpha zinc fingers"/>
    <property type="match status" value="5"/>
</dbReference>
<feature type="domain" description="C2H2-type" evidence="9">
    <location>
        <begin position="502"/>
        <end position="529"/>
    </location>
</feature>
<sequence>MSCNPELEDEKLPIKVEIKTKDDELCRLCAEKTFEYASVFIDNLHESLKTHFGLMIEESDNWPKFICRKCLQTARVCVDFVSTIRESEETLRNVYGDLRDVEIKPDIEMVDVKSTGELENENEDDDALVEKRITRKRSQRKPIRDWGEKPAVAAVVVPKKRGRPRKIPPTEVEHKVEAKPATSPIAQSPSMMEQSPSSPEEDMPGSPFMQQDTSTDEEDMDDDDNKSSKGARKRGRPRIRPVAAKRAGRKYNKEIAEENIKKIEEFFKMDCNLCQQSYTKLRDLQAHYRKVHKRKGYVMCCNVKFNRPSKILQHFDHHMNPEAFKCTECGKSFKNKYGLRLHTENSHTPPELHKYKCPNCPKTFMSMIRYKKHSYVHVTDAEKSHICPHCSKAFAFKANLQIHIRQMHEEVSYHVCEICAKMFKNKDVFLRHQKTHSGEKIEKIPCPVCGNSFKYKAQLKLHMKRHNDSGQVFRCHLCNKESPNSLALHEHIKYVHVRERKHKCNLCSAAFKTPIGLREHMATHTSSQILYTCLFCPKQFNSNANKYVHQKRKHPVEYEAMKQKKNLENLIDMDPTN</sequence>
<dbReference type="Gene3D" id="3.40.1800.20">
    <property type="match status" value="1"/>
</dbReference>
<reference evidence="13" key="1">
    <citation type="submission" date="2012-05" db="EMBL/GenBank/DDBJ databases">
        <title>Whole Genome Assembly of Lutzomyia longipalpis.</title>
        <authorList>
            <person name="Richards S."/>
            <person name="Qu C."/>
            <person name="Dillon R."/>
            <person name="Worley K."/>
            <person name="Scherer S."/>
            <person name="Batterton M."/>
            <person name="Taylor A."/>
            <person name="Hawes A."/>
            <person name="Hernandez B."/>
            <person name="Kovar C."/>
            <person name="Mandapat C."/>
            <person name="Pham C."/>
            <person name="Qu C."/>
            <person name="Jing C."/>
            <person name="Bess C."/>
            <person name="Bandaranaike D."/>
            <person name="Ngo D."/>
            <person name="Ongeri F."/>
            <person name="Arias F."/>
            <person name="Lara F."/>
            <person name="Weissenberger G."/>
            <person name="Kamau G."/>
            <person name="Han H."/>
            <person name="Shen H."/>
            <person name="Dinh H."/>
            <person name="Khalil I."/>
            <person name="Jones J."/>
            <person name="Shafer J."/>
            <person name="Jayaseelan J."/>
            <person name="Quiroz J."/>
            <person name="Blankenburg K."/>
            <person name="Nguyen L."/>
            <person name="Jackson L."/>
            <person name="Francisco L."/>
            <person name="Tang L.-Y."/>
            <person name="Pu L.-L."/>
            <person name="Perales L."/>
            <person name="Lorensuhewa L."/>
            <person name="Munidasa M."/>
            <person name="Coyle M."/>
            <person name="Taylor M."/>
            <person name="Puazo M."/>
            <person name="Firestine M."/>
            <person name="Scheel M."/>
            <person name="Javaid M."/>
            <person name="Wang M."/>
            <person name="Li M."/>
            <person name="Tabassum N."/>
            <person name="Saada N."/>
            <person name="Osuji N."/>
            <person name="Aqrawi P."/>
            <person name="Fu Q."/>
            <person name="Thornton R."/>
            <person name="Raj R."/>
            <person name="Goodspeed R."/>
            <person name="Mata R."/>
            <person name="Najjar R."/>
            <person name="Gubbala S."/>
            <person name="Lee S."/>
            <person name="Denson S."/>
            <person name="Patil S."/>
            <person name="Macmil S."/>
            <person name="Qi S."/>
            <person name="Matskevitch T."/>
            <person name="Palculict T."/>
            <person name="Mathew T."/>
            <person name="Vee V."/>
            <person name="Velamala V."/>
            <person name="Korchina V."/>
            <person name="Cai W."/>
            <person name="Liu W."/>
            <person name="Dai W."/>
            <person name="Zou X."/>
            <person name="Zhu Y."/>
            <person name="Zhang Y."/>
            <person name="Wu Y.-Q."/>
            <person name="Xin Y."/>
            <person name="Nazarath L."/>
            <person name="Kovar C."/>
            <person name="Han Y."/>
            <person name="Muzny D."/>
            <person name="Gibbs R."/>
        </authorList>
    </citation>
    <scope>NUCLEOTIDE SEQUENCE [LARGE SCALE GENOMIC DNA]</scope>
    <source>
        <strain evidence="13">Jacobina</strain>
    </source>
</reference>
<evidence type="ECO:0000256" key="2">
    <source>
        <dbReference type="ARBA" id="ARBA00022737"/>
    </source>
</evidence>
<feature type="domain" description="ZAD" evidence="10">
    <location>
        <begin position="24"/>
        <end position="94"/>
    </location>
</feature>
<keyword evidence="2" id="KW-0677">Repeat</keyword>
<dbReference type="PROSITE" id="PS00028">
    <property type="entry name" value="ZINC_FINGER_C2H2_1"/>
    <property type="match status" value="8"/>
</dbReference>
<dbReference type="EnsemblMetazoa" id="LLOJ008549-RA">
    <property type="protein sequence ID" value="LLOJ008549-PA"/>
    <property type="gene ID" value="LLOJ008549"/>
</dbReference>
<evidence type="ECO:0000256" key="1">
    <source>
        <dbReference type="ARBA" id="ARBA00022723"/>
    </source>
</evidence>
<dbReference type="EMBL" id="AJWK01028972">
    <property type="status" value="NOT_ANNOTATED_CDS"/>
    <property type="molecule type" value="Genomic_DNA"/>
</dbReference>
<dbReference type="GO" id="GO:0005634">
    <property type="term" value="C:nucleus"/>
    <property type="evidence" value="ECO:0007669"/>
    <property type="project" value="InterPro"/>
</dbReference>
<feature type="domain" description="C2H2-type" evidence="9">
    <location>
        <begin position="385"/>
        <end position="408"/>
    </location>
</feature>
<feature type="domain" description="C2H2-type" evidence="9">
    <location>
        <begin position="444"/>
        <end position="471"/>
    </location>
</feature>
<evidence type="ECO:0000259" key="10">
    <source>
        <dbReference type="PROSITE" id="PS51915"/>
    </source>
</evidence>
<feature type="compositionally biased region" description="Acidic residues" evidence="8">
    <location>
        <begin position="214"/>
        <end position="224"/>
    </location>
</feature>
<dbReference type="PANTHER" id="PTHR24393:SF34">
    <property type="entry name" value="PR_SET DOMAIN 13"/>
    <property type="match status" value="1"/>
</dbReference>
<organism evidence="12 13">
    <name type="scientific">Lutzomyia longipalpis</name>
    <name type="common">Sand fly</name>
    <dbReference type="NCBI Taxonomy" id="7200"/>
    <lineage>
        <taxon>Eukaryota</taxon>
        <taxon>Metazoa</taxon>
        <taxon>Ecdysozoa</taxon>
        <taxon>Arthropoda</taxon>
        <taxon>Hexapoda</taxon>
        <taxon>Insecta</taxon>
        <taxon>Pterygota</taxon>
        <taxon>Neoptera</taxon>
        <taxon>Endopterygota</taxon>
        <taxon>Diptera</taxon>
        <taxon>Nematocera</taxon>
        <taxon>Psychodoidea</taxon>
        <taxon>Psychodidae</taxon>
        <taxon>Lutzomyia</taxon>
        <taxon>Lutzomyia</taxon>
    </lineage>
</organism>
<evidence type="ECO:0000256" key="6">
    <source>
        <dbReference type="PROSITE-ProRule" id="PRU00042"/>
    </source>
</evidence>
<dbReference type="Pfam" id="PF07776">
    <property type="entry name" value="zf-AD"/>
    <property type="match status" value="1"/>
</dbReference>
<accession>A0A1B0GKI9</accession>
<dbReference type="AlphaFoldDB" id="A0A1B0GKI9"/>
<feature type="binding site" evidence="7">
    <location>
        <position position="26"/>
    </location>
    <ligand>
        <name>Zn(2+)</name>
        <dbReference type="ChEBI" id="CHEBI:29105"/>
    </ligand>
</feature>
<feature type="binding site" evidence="7">
    <location>
        <position position="29"/>
    </location>
    <ligand>
        <name>Zn(2+)</name>
        <dbReference type="ChEBI" id="CHEBI:29105"/>
    </ligand>
</feature>
<evidence type="ECO:0000256" key="7">
    <source>
        <dbReference type="PROSITE-ProRule" id="PRU01263"/>
    </source>
</evidence>
<feature type="domain" description="C2H2-type" evidence="9">
    <location>
        <begin position="324"/>
        <end position="352"/>
    </location>
</feature>
<proteinExistence type="predicted"/>
<dbReference type="InterPro" id="IPR013087">
    <property type="entry name" value="Znf_C2H2_type"/>
</dbReference>
<feature type="domain" description="C2H2-type" evidence="9">
    <location>
        <begin position="355"/>
        <end position="382"/>
    </location>
</feature>
<reference evidence="12" key="3">
    <citation type="submission" date="2020-05" db="UniProtKB">
        <authorList>
            <consortium name="EnsemblMetazoa"/>
        </authorList>
    </citation>
    <scope>IDENTIFICATION</scope>
    <source>
        <strain evidence="12">Jacobina</strain>
    </source>
</reference>
<dbReference type="InterPro" id="IPR036236">
    <property type="entry name" value="Znf_C2H2_sf"/>
</dbReference>
<dbReference type="GO" id="GO:0001228">
    <property type="term" value="F:DNA-binding transcription activator activity, RNA polymerase II-specific"/>
    <property type="evidence" value="ECO:0007669"/>
    <property type="project" value="TreeGrafter"/>
</dbReference>
<dbReference type="SUPFAM" id="SSF57716">
    <property type="entry name" value="Glucocorticoid receptor-like (DNA-binding domain)"/>
    <property type="match status" value="1"/>
</dbReference>
<keyword evidence="13" id="KW-1185">Reference proteome</keyword>
<feature type="region of interest" description="Disordered" evidence="8">
    <location>
        <begin position="154"/>
        <end position="247"/>
    </location>
</feature>
<dbReference type="PANTHER" id="PTHR24393">
    <property type="entry name" value="ZINC FINGER PROTEIN"/>
    <property type="match status" value="1"/>
</dbReference>
<reference evidence="11" key="2">
    <citation type="journal article" date="2020" name="BMC">
        <title>Leishmania infection induces a limited differential gene expression in the sand fly midgut.</title>
        <authorList>
            <person name="Coutinho-Abreu I.V."/>
            <person name="Serafim T.D."/>
            <person name="Meneses C."/>
            <person name="Kamhawi S."/>
            <person name="Oliveira F."/>
            <person name="Valenzuela J.G."/>
        </authorList>
    </citation>
    <scope>NUCLEOTIDE SEQUENCE</scope>
    <source>
        <strain evidence="11">Jacobina</strain>
        <tissue evidence="11">Midgut</tissue>
    </source>
</reference>
<dbReference type="SMART" id="SM00868">
    <property type="entry name" value="zf-AD"/>
    <property type="match status" value="1"/>
</dbReference>
<feature type="domain" description="C2H2-type" evidence="9">
    <location>
        <begin position="414"/>
        <end position="441"/>
    </location>
</feature>
<dbReference type="PROSITE" id="PS51915">
    <property type="entry name" value="ZAD"/>
    <property type="match status" value="1"/>
</dbReference>
<feature type="domain" description="C2H2-type" evidence="9">
    <location>
        <begin position="473"/>
        <end position="501"/>
    </location>
</feature>
<dbReference type="PROSITE" id="PS50157">
    <property type="entry name" value="ZINC_FINGER_C2H2_2"/>
    <property type="match status" value="9"/>
</dbReference>
<evidence type="ECO:0000259" key="9">
    <source>
        <dbReference type="PROSITE" id="PS50157"/>
    </source>
</evidence>
<dbReference type="VEuPathDB" id="VectorBase:LLOJ008549"/>
<evidence type="ECO:0000256" key="4">
    <source>
        <dbReference type="ARBA" id="ARBA00022833"/>
    </source>
</evidence>
<keyword evidence="4 7" id="KW-0862">Zinc</keyword>
<keyword evidence="1 7" id="KW-0479">Metal-binding</keyword>
<feature type="domain" description="C2H2-type" evidence="9">
    <location>
        <begin position="269"/>
        <end position="297"/>
    </location>
</feature>
<evidence type="ECO:0000256" key="5">
    <source>
        <dbReference type="ARBA" id="ARBA00023242"/>
    </source>
</evidence>
<dbReference type="GO" id="GO:0000978">
    <property type="term" value="F:RNA polymerase II cis-regulatory region sequence-specific DNA binding"/>
    <property type="evidence" value="ECO:0007669"/>
    <property type="project" value="TreeGrafter"/>
</dbReference>
<feature type="binding site" evidence="7">
    <location>
        <position position="67"/>
    </location>
    <ligand>
        <name>Zn(2+)</name>
        <dbReference type="ChEBI" id="CHEBI:29105"/>
    </ligand>
</feature>
<dbReference type="Gene3D" id="3.30.160.60">
    <property type="entry name" value="Classic Zinc Finger"/>
    <property type="match status" value="5"/>
</dbReference>
<dbReference type="EMBL" id="GITU01009136">
    <property type="protein sequence ID" value="MBC1177839.1"/>
    <property type="molecule type" value="Transcribed_RNA"/>
</dbReference>
<dbReference type="Pfam" id="PF00096">
    <property type="entry name" value="zf-C2H2"/>
    <property type="match status" value="5"/>
</dbReference>
<dbReference type="InterPro" id="IPR012934">
    <property type="entry name" value="Znf_AD"/>
</dbReference>
<keyword evidence="5" id="KW-0539">Nucleus</keyword>
<evidence type="ECO:0000313" key="13">
    <source>
        <dbReference type="Proteomes" id="UP000092461"/>
    </source>
</evidence>
<dbReference type="Proteomes" id="UP000092461">
    <property type="component" value="Unassembled WGS sequence"/>
</dbReference>
<feature type="binding site" evidence="7">
    <location>
        <position position="70"/>
    </location>
    <ligand>
        <name>Zn(2+)</name>
        <dbReference type="ChEBI" id="CHEBI:29105"/>
    </ligand>
</feature>
<feature type="compositionally biased region" description="Low complexity" evidence="8">
    <location>
        <begin position="187"/>
        <end position="198"/>
    </location>
</feature>
<evidence type="ECO:0000313" key="12">
    <source>
        <dbReference type="EnsemblMetazoa" id="LLOJ008549-PA"/>
    </source>
</evidence>
<evidence type="ECO:0000313" key="11">
    <source>
        <dbReference type="EMBL" id="MBC1177839.1"/>
    </source>
</evidence>
<evidence type="ECO:0000256" key="3">
    <source>
        <dbReference type="ARBA" id="ARBA00022771"/>
    </source>
</evidence>
<dbReference type="Pfam" id="PF13912">
    <property type="entry name" value="zf-C2H2_6"/>
    <property type="match status" value="1"/>
</dbReference>
<keyword evidence="3 6" id="KW-0863">Zinc-finger</keyword>
<evidence type="ECO:0000256" key="8">
    <source>
        <dbReference type="SAM" id="MobiDB-lite"/>
    </source>
</evidence>
<dbReference type="GO" id="GO:0008270">
    <property type="term" value="F:zinc ion binding"/>
    <property type="evidence" value="ECO:0007669"/>
    <property type="project" value="UniProtKB-UniRule"/>
</dbReference>
<dbReference type="VEuPathDB" id="VectorBase:LLONM1_006204"/>
<name>A0A1B0GKI9_LUTLO</name>
<dbReference type="SMART" id="SM00355">
    <property type="entry name" value="ZnF_C2H2"/>
    <property type="match status" value="9"/>
</dbReference>
<feature type="domain" description="C2H2-type" evidence="9">
    <location>
        <begin position="531"/>
        <end position="559"/>
    </location>
</feature>
<feature type="compositionally biased region" description="Basic residues" evidence="8">
    <location>
        <begin position="229"/>
        <end position="239"/>
    </location>
</feature>
<protein>
    <submittedName>
        <fullName evidence="11">Putative transcription factor grauzone-like isoform x2 rhagoletis zephyria</fullName>
    </submittedName>
</protein>